<dbReference type="EMBL" id="CAACVR010000021">
    <property type="protein sequence ID" value="VEU22231.1"/>
    <property type="molecule type" value="Genomic_DNA"/>
</dbReference>
<accession>A0A448YMW4</accession>
<reference evidence="4 5" key="1">
    <citation type="submission" date="2018-12" db="EMBL/GenBank/DDBJ databases">
        <authorList>
            <person name="Tiukova I."/>
            <person name="Dainat J."/>
        </authorList>
    </citation>
    <scope>NUCLEOTIDE SEQUENCE [LARGE SCALE GENOMIC DNA]</scope>
</reference>
<feature type="compositionally biased region" description="Polar residues" evidence="3">
    <location>
        <begin position="27"/>
        <end position="36"/>
    </location>
</feature>
<evidence type="ECO:0000256" key="2">
    <source>
        <dbReference type="ARBA" id="ARBA00022737"/>
    </source>
</evidence>
<dbReference type="AlphaFoldDB" id="A0A448YMW4"/>
<keyword evidence="5" id="KW-1185">Reference proteome</keyword>
<dbReference type="PANTHER" id="PTHR44472:SF1">
    <property type="entry name" value="DDB1 AND CUL4 ASSOCIATED FACTOR 4"/>
    <property type="match status" value="1"/>
</dbReference>
<organism evidence="4 5">
    <name type="scientific">Brettanomyces naardenensis</name>
    <name type="common">Yeast</name>
    <dbReference type="NCBI Taxonomy" id="13370"/>
    <lineage>
        <taxon>Eukaryota</taxon>
        <taxon>Fungi</taxon>
        <taxon>Dikarya</taxon>
        <taxon>Ascomycota</taxon>
        <taxon>Saccharomycotina</taxon>
        <taxon>Pichiomycetes</taxon>
        <taxon>Pichiales</taxon>
        <taxon>Pichiaceae</taxon>
        <taxon>Brettanomyces</taxon>
    </lineage>
</organism>
<name>A0A448YMW4_BRENA</name>
<sequence>MNGLPGFYYDEERRRYFRVVPHGNGQGDNSQGNYTRSAIKKRDKKESKVEELSQMEILSQKFFKDCMQDESVDDALTFKWLLYTPLLPSLRYRLEALKFQNVVDSQFQEYIKDFKDKVVLQSFGGCCARIEIPILDLDINGFLRSGKLWYFFCRQYRALGVTEFESADVQSKFEDLLKKRESPFINADFSFHSVPTSVAYLPECHSLRLGVVEPYSAYVHRWYEADPLNPSFERRFQVIDSSSERDPSFAFESSVNSPLHIVTNIGLEVATAANYPIRYFSIAADDGEVLAYVVKVGQRFRLSMVDPPDGFSGKLFTSEPTAFGQDGHYLYFGFRSGSIHVYHMKSLLFKNISFDFSPCSQLKLGAYVCGLNIIGGPGGYKYLLASGLKNILRLYSISHNANHSLTISQMIDYKGYSNDHIVGRNFKFPGSKSFFAAQSSEDDHVMLKLYYLFYERPLEWGRDGKGFDLGEEDINPAFFRYEITDDYLCILDFVSRSLVLFY</sequence>
<dbReference type="SUPFAM" id="SSF69322">
    <property type="entry name" value="Tricorn protease domain 2"/>
    <property type="match status" value="1"/>
</dbReference>
<dbReference type="Proteomes" id="UP000290900">
    <property type="component" value="Unassembled WGS sequence"/>
</dbReference>
<dbReference type="OrthoDB" id="128867at2759"/>
<dbReference type="InterPro" id="IPR052254">
    <property type="entry name" value="CUL4-DDB1_E3_ligase_receptor"/>
</dbReference>
<gene>
    <name evidence="4" type="ORF">BRENAR_LOCUS2963</name>
</gene>
<evidence type="ECO:0000313" key="5">
    <source>
        <dbReference type="Proteomes" id="UP000290900"/>
    </source>
</evidence>
<dbReference type="GO" id="GO:0080008">
    <property type="term" value="C:Cul4-RING E3 ubiquitin ligase complex"/>
    <property type="evidence" value="ECO:0007669"/>
    <property type="project" value="TreeGrafter"/>
</dbReference>
<keyword evidence="1" id="KW-0853">WD repeat</keyword>
<evidence type="ECO:0000256" key="1">
    <source>
        <dbReference type="ARBA" id="ARBA00022574"/>
    </source>
</evidence>
<proteinExistence type="predicted"/>
<dbReference type="PANTHER" id="PTHR44472">
    <property type="entry name" value="DDB1- AND CUL4-ASSOCIATED FACTOR 4-RELATED"/>
    <property type="match status" value="1"/>
</dbReference>
<evidence type="ECO:0000256" key="3">
    <source>
        <dbReference type="SAM" id="MobiDB-lite"/>
    </source>
</evidence>
<keyword evidence="2" id="KW-0677">Repeat</keyword>
<evidence type="ECO:0000313" key="4">
    <source>
        <dbReference type="EMBL" id="VEU22231.1"/>
    </source>
</evidence>
<dbReference type="InParanoid" id="A0A448YMW4"/>
<feature type="region of interest" description="Disordered" evidence="3">
    <location>
        <begin position="20"/>
        <end position="46"/>
    </location>
</feature>
<protein>
    <submittedName>
        <fullName evidence="4">DEKNAAC103269</fullName>
    </submittedName>
</protein>